<protein>
    <submittedName>
        <fullName evidence="5">Restriction endonuclease subunit S</fullName>
    </submittedName>
</protein>
<keyword evidence="2" id="KW-0680">Restriction system</keyword>
<evidence type="ECO:0000313" key="5">
    <source>
        <dbReference type="EMBL" id="ORO80253.1"/>
    </source>
</evidence>
<dbReference type="Pfam" id="PF01420">
    <property type="entry name" value="Methylase_S"/>
    <property type="match status" value="1"/>
</dbReference>
<dbReference type="Gene3D" id="3.90.220.20">
    <property type="entry name" value="DNA methylase specificity domains"/>
    <property type="match status" value="2"/>
</dbReference>
<keyword evidence="3" id="KW-0238">DNA-binding</keyword>
<dbReference type="CDD" id="cd17267">
    <property type="entry name" value="RMtype1_S_EcoAO83I-TRD1-CR1_like"/>
    <property type="match status" value="1"/>
</dbReference>
<dbReference type="GO" id="GO:0004519">
    <property type="term" value="F:endonuclease activity"/>
    <property type="evidence" value="ECO:0007669"/>
    <property type="project" value="UniProtKB-KW"/>
</dbReference>
<evidence type="ECO:0000256" key="3">
    <source>
        <dbReference type="ARBA" id="ARBA00023125"/>
    </source>
</evidence>
<dbReference type="PANTHER" id="PTHR30408">
    <property type="entry name" value="TYPE-1 RESTRICTION ENZYME ECOKI SPECIFICITY PROTEIN"/>
    <property type="match status" value="1"/>
</dbReference>
<dbReference type="InterPro" id="IPR044946">
    <property type="entry name" value="Restrct_endonuc_typeI_TRD_sf"/>
</dbReference>
<keyword evidence="5" id="KW-0540">Nuclease</keyword>
<dbReference type="PANTHER" id="PTHR30408:SF12">
    <property type="entry name" value="TYPE I RESTRICTION ENZYME MJAVIII SPECIFICITY SUBUNIT"/>
    <property type="match status" value="1"/>
</dbReference>
<organism evidence="5 6">
    <name type="scientific">Streptococcus oralis subsp. dentisani</name>
    <dbReference type="NCBI Taxonomy" id="1458253"/>
    <lineage>
        <taxon>Bacteria</taxon>
        <taxon>Bacillati</taxon>
        <taxon>Bacillota</taxon>
        <taxon>Bacilli</taxon>
        <taxon>Lactobacillales</taxon>
        <taxon>Streptococcaceae</taxon>
        <taxon>Streptococcus</taxon>
    </lineage>
</organism>
<dbReference type="InterPro" id="IPR000055">
    <property type="entry name" value="Restrct_endonuc_typeI_TRD"/>
</dbReference>
<sequence length="408" mass="46728">MSRLEECILGDLVEFQRGYDLPKSKFVEGKYPVQSSNGILGYHNEYKVEGPGITIGRSGTVGNPHLIRENFFPHNTSLFVKDFKGNDIEYIYYLLQYLDLGNQKSGSGVPTMNRNHLHPIKIRAYRDKSCQQRAIKILSLIDKKIQINNQINQELESMAKTLYDYWFVQFDFPDQNGKPYKSSGGKMVYHPELKREIPEGWGVTTFSSWISDNKTGDWGKETSEGNYTLEVDCIRGADINGLSGNGKTDMPTRFILEKNKNKLLTDFDIVIEISGGSPTQSTGRIVGISENVLNRFDLPLICSNFCKAVSLKEQETFYNFVYEWKNLYDNGVLFSWEGKTSGIKNLLFDSFVTNYHIAQPPIDLMKQFFDYASSVDKKTQLLLKQNQELTQLRDWLLPMLMNGQVKVE</sequence>
<evidence type="ECO:0000256" key="2">
    <source>
        <dbReference type="ARBA" id="ARBA00022747"/>
    </source>
</evidence>
<dbReference type="GO" id="GO:0009307">
    <property type="term" value="P:DNA restriction-modification system"/>
    <property type="evidence" value="ECO:0007669"/>
    <property type="project" value="UniProtKB-KW"/>
</dbReference>
<comment type="similarity">
    <text evidence="1">Belongs to the type-I restriction system S methylase family.</text>
</comment>
<dbReference type="Proteomes" id="UP000193780">
    <property type="component" value="Unassembled WGS sequence"/>
</dbReference>
<evidence type="ECO:0000313" key="6">
    <source>
        <dbReference type="Proteomes" id="UP000193780"/>
    </source>
</evidence>
<dbReference type="InterPro" id="IPR052021">
    <property type="entry name" value="Type-I_RS_S_subunit"/>
</dbReference>
<dbReference type="RefSeq" id="WP_084973157.1">
    <property type="nucleotide sequence ID" value="NZ_NCUX01000026.1"/>
</dbReference>
<reference evidence="5 6" key="1">
    <citation type="journal article" date="2016" name="Eur. J. Clin. Microbiol. Infect. Dis.">
        <title>Whole genome sequencing as a tool for phylogenetic analysis of clinical strains of Mitis group streptococci.</title>
        <authorList>
            <person name="Rasmussen L.H."/>
            <person name="Dargis R."/>
            <person name="Hojholt K."/>
            <person name="Christensen J.J."/>
            <person name="Skovgaard O."/>
            <person name="Justesen U.S."/>
            <person name="Rosenvinge F.S."/>
            <person name="Moser C."/>
            <person name="Lukjancenko O."/>
            <person name="Rasmussen S."/>
            <person name="Nielsen X.C."/>
        </authorList>
    </citation>
    <scope>NUCLEOTIDE SEQUENCE [LARGE SCALE GENOMIC DNA]</scope>
    <source>
        <strain evidence="5 6">RH_9883_08</strain>
    </source>
</reference>
<dbReference type="GO" id="GO:0003677">
    <property type="term" value="F:DNA binding"/>
    <property type="evidence" value="ECO:0007669"/>
    <property type="project" value="UniProtKB-KW"/>
</dbReference>
<feature type="domain" description="Type I restriction modification DNA specificity" evidence="4">
    <location>
        <begin position="5"/>
        <end position="156"/>
    </location>
</feature>
<name>A0A1X1J4L9_STROR</name>
<dbReference type="EMBL" id="NCUX01000026">
    <property type="protein sequence ID" value="ORO80253.1"/>
    <property type="molecule type" value="Genomic_DNA"/>
</dbReference>
<evidence type="ECO:0000259" key="4">
    <source>
        <dbReference type="Pfam" id="PF01420"/>
    </source>
</evidence>
<comment type="caution">
    <text evidence="5">The sequence shown here is derived from an EMBL/GenBank/DDBJ whole genome shotgun (WGS) entry which is preliminary data.</text>
</comment>
<proteinExistence type="inferred from homology"/>
<evidence type="ECO:0000256" key="1">
    <source>
        <dbReference type="ARBA" id="ARBA00010923"/>
    </source>
</evidence>
<keyword evidence="5" id="KW-0255">Endonuclease</keyword>
<dbReference type="SUPFAM" id="SSF116734">
    <property type="entry name" value="DNA methylase specificity domain"/>
    <property type="match status" value="2"/>
</dbReference>
<accession>A0A1X1J4L9</accession>
<gene>
    <name evidence="5" type="ORF">B7708_01210</name>
</gene>
<dbReference type="AlphaFoldDB" id="A0A1X1J4L9"/>
<keyword evidence="5" id="KW-0378">Hydrolase</keyword>